<accession>A0A2K8SWJ6</accession>
<dbReference type="KEGG" id="nfl:COO91_05805"/>
<name>A0A2K8SWJ6_9NOSO</name>
<gene>
    <name evidence="2" type="ORF">COO91_05805</name>
</gene>
<dbReference type="RefSeq" id="WP_100900713.1">
    <property type="nucleotide sequence ID" value="NZ_CAWNNC010000001.1"/>
</dbReference>
<evidence type="ECO:0000313" key="3">
    <source>
        <dbReference type="Proteomes" id="UP000232003"/>
    </source>
</evidence>
<protein>
    <recommendedName>
        <fullName evidence="1">Gamma-glutamylcyclotransferase AIG2-like domain-containing protein</fullName>
    </recommendedName>
</protein>
<sequence>MAESNIKFSDLVRVFVYGTLKPGEANYKRYCAGKVVDFKKAFVQGKLFALPMGYPAMTLGNSQVHGYLLSFSNPRILNELDMLEDYQPNRQLPENLYNRQIIEVYEPQSLSLGWAWVYLMTLDRVDQLGGFLQPDGWWSGCGLTAKYSYDL</sequence>
<dbReference type="InterPro" id="IPR036568">
    <property type="entry name" value="GGCT-like_sf"/>
</dbReference>
<dbReference type="AlphaFoldDB" id="A0A2K8SWJ6"/>
<dbReference type="EMBL" id="CP024785">
    <property type="protein sequence ID" value="AUB39807.1"/>
    <property type="molecule type" value="Genomic_DNA"/>
</dbReference>
<dbReference type="InterPro" id="IPR009288">
    <property type="entry name" value="AIG2-like_dom"/>
</dbReference>
<dbReference type="SUPFAM" id="SSF110857">
    <property type="entry name" value="Gamma-glutamyl cyclotransferase-like"/>
    <property type="match status" value="1"/>
</dbReference>
<dbReference type="Proteomes" id="UP000232003">
    <property type="component" value="Chromosome"/>
</dbReference>
<reference evidence="2 3" key="1">
    <citation type="submission" date="2017-11" db="EMBL/GenBank/DDBJ databases">
        <title>Complete genome of a free-living desiccation-tolerant cyanobacterium and its photosynthetic adaptation to extreme terrestrial habitat.</title>
        <authorList>
            <person name="Shang J."/>
        </authorList>
    </citation>
    <scope>NUCLEOTIDE SEQUENCE [LARGE SCALE GENOMIC DNA]</scope>
    <source>
        <strain evidence="2 3">CCNUN1</strain>
    </source>
</reference>
<dbReference type="CDD" id="cd06661">
    <property type="entry name" value="GGCT_like"/>
    <property type="match status" value="1"/>
</dbReference>
<dbReference type="OrthoDB" id="8538589at2"/>
<dbReference type="InterPro" id="IPR013024">
    <property type="entry name" value="GGCT-like"/>
</dbReference>
<evidence type="ECO:0000259" key="1">
    <source>
        <dbReference type="Pfam" id="PF06094"/>
    </source>
</evidence>
<proteinExistence type="predicted"/>
<feature type="domain" description="Gamma-glutamylcyclotransferase AIG2-like" evidence="1">
    <location>
        <begin position="14"/>
        <end position="139"/>
    </location>
</feature>
<evidence type="ECO:0000313" key="2">
    <source>
        <dbReference type="EMBL" id="AUB39807.1"/>
    </source>
</evidence>
<dbReference type="Gene3D" id="3.10.490.10">
    <property type="entry name" value="Gamma-glutamyl cyclotransferase-like"/>
    <property type="match status" value="1"/>
</dbReference>
<dbReference type="Pfam" id="PF06094">
    <property type="entry name" value="GGACT"/>
    <property type="match status" value="1"/>
</dbReference>
<organism evidence="2 3">
    <name type="scientific">Nostoc flagelliforme CCNUN1</name>
    <dbReference type="NCBI Taxonomy" id="2038116"/>
    <lineage>
        <taxon>Bacteria</taxon>
        <taxon>Bacillati</taxon>
        <taxon>Cyanobacteriota</taxon>
        <taxon>Cyanophyceae</taxon>
        <taxon>Nostocales</taxon>
        <taxon>Nostocaceae</taxon>
        <taxon>Nostoc</taxon>
    </lineage>
</organism>
<keyword evidence="3" id="KW-1185">Reference proteome</keyword>